<comment type="similarity">
    <text evidence="1 3">Belongs to the EXO70 family.</text>
</comment>
<dbReference type="AlphaFoldDB" id="A0A8X8ZT96"/>
<evidence type="ECO:0000256" key="3">
    <source>
        <dbReference type="RuleBase" id="RU365026"/>
    </source>
</evidence>
<keyword evidence="3" id="KW-0653">Protein transport</keyword>
<dbReference type="GO" id="GO:0005546">
    <property type="term" value="F:phosphatidylinositol-4,5-bisphosphate binding"/>
    <property type="evidence" value="ECO:0007669"/>
    <property type="project" value="InterPro"/>
</dbReference>
<evidence type="ECO:0000256" key="1">
    <source>
        <dbReference type="ARBA" id="ARBA00006756"/>
    </source>
</evidence>
<dbReference type="PANTHER" id="PTHR12542">
    <property type="entry name" value="EXOCYST COMPLEX PROTEIN EXO70"/>
    <property type="match status" value="1"/>
</dbReference>
<dbReference type="Gene3D" id="1.20.1280.170">
    <property type="entry name" value="Exocyst complex component Exo70"/>
    <property type="match status" value="1"/>
</dbReference>
<organism evidence="5">
    <name type="scientific">Salvia splendens</name>
    <name type="common">Scarlet sage</name>
    <dbReference type="NCBI Taxonomy" id="180675"/>
    <lineage>
        <taxon>Eukaryota</taxon>
        <taxon>Viridiplantae</taxon>
        <taxon>Streptophyta</taxon>
        <taxon>Embryophyta</taxon>
        <taxon>Tracheophyta</taxon>
        <taxon>Spermatophyta</taxon>
        <taxon>Magnoliopsida</taxon>
        <taxon>eudicotyledons</taxon>
        <taxon>Gunneridae</taxon>
        <taxon>Pentapetalae</taxon>
        <taxon>asterids</taxon>
        <taxon>lamiids</taxon>
        <taxon>Lamiales</taxon>
        <taxon>Lamiaceae</taxon>
        <taxon>Nepetoideae</taxon>
        <taxon>Mentheae</taxon>
        <taxon>Salviinae</taxon>
        <taxon>Salvia</taxon>
        <taxon>Salvia subgen. Calosphace</taxon>
        <taxon>core Calosphace</taxon>
    </lineage>
</organism>
<name>A0A8X8ZT96_SALSN</name>
<protein>
    <recommendedName>
        <fullName evidence="3">Exocyst subunit Exo70 family protein</fullName>
    </recommendedName>
</protein>
<reference evidence="5" key="1">
    <citation type="submission" date="2018-01" db="EMBL/GenBank/DDBJ databases">
        <authorList>
            <person name="Mao J.F."/>
        </authorList>
    </citation>
    <scope>NUCLEOTIDE SEQUENCE</scope>
    <source>
        <strain evidence="5">Huo1</strain>
        <tissue evidence="5">Leaf</tissue>
    </source>
</reference>
<feature type="domain" description="Exocyst complex subunit Exo70 C-terminal" evidence="4">
    <location>
        <begin position="3"/>
        <end position="304"/>
    </location>
</feature>
<evidence type="ECO:0000259" key="4">
    <source>
        <dbReference type="Pfam" id="PF03081"/>
    </source>
</evidence>
<dbReference type="GO" id="GO:0000145">
    <property type="term" value="C:exocyst"/>
    <property type="evidence" value="ECO:0007669"/>
    <property type="project" value="InterPro"/>
</dbReference>
<dbReference type="SUPFAM" id="SSF74788">
    <property type="entry name" value="Cullin repeat-like"/>
    <property type="match status" value="1"/>
</dbReference>
<evidence type="ECO:0000313" key="5">
    <source>
        <dbReference type="EMBL" id="KAG6416098.1"/>
    </source>
</evidence>
<keyword evidence="2 3" id="KW-0813">Transport</keyword>
<dbReference type="Pfam" id="PF03081">
    <property type="entry name" value="Exo70_C"/>
    <property type="match status" value="1"/>
</dbReference>
<keyword evidence="6" id="KW-1185">Reference proteome</keyword>
<dbReference type="InterPro" id="IPR016159">
    <property type="entry name" value="Cullin_repeat-like_dom_sf"/>
</dbReference>
<dbReference type="GO" id="GO:0006887">
    <property type="term" value="P:exocytosis"/>
    <property type="evidence" value="ECO:0007669"/>
    <property type="project" value="UniProtKB-KW"/>
</dbReference>
<reference evidence="5" key="2">
    <citation type="submission" date="2020-08" db="EMBL/GenBank/DDBJ databases">
        <title>Plant Genome Project.</title>
        <authorList>
            <person name="Zhang R.-G."/>
        </authorList>
    </citation>
    <scope>NUCLEOTIDE SEQUENCE</scope>
    <source>
        <strain evidence="5">Huo1</strain>
        <tissue evidence="5">Leaf</tissue>
    </source>
</reference>
<dbReference type="GO" id="GO:0015031">
    <property type="term" value="P:protein transport"/>
    <property type="evidence" value="ECO:0007669"/>
    <property type="project" value="UniProtKB-KW"/>
</dbReference>
<dbReference type="InterPro" id="IPR046364">
    <property type="entry name" value="Exo70_C"/>
</dbReference>
<dbReference type="Proteomes" id="UP000298416">
    <property type="component" value="Unassembled WGS sequence"/>
</dbReference>
<dbReference type="EMBL" id="PNBA02000008">
    <property type="protein sequence ID" value="KAG6416098.1"/>
    <property type="molecule type" value="Genomic_DNA"/>
</dbReference>
<proteinExistence type="inferred from homology"/>
<dbReference type="PANTHER" id="PTHR12542:SF26">
    <property type="entry name" value="EXOCYST SUBUNIT EXO70 FAMILY PROTEIN"/>
    <property type="match status" value="1"/>
</dbReference>
<accession>A0A8X8ZT96</accession>
<comment type="function">
    <text evidence="3">Component of the exocyst complex.</text>
</comment>
<dbReference type="InterPro" id="IPR004140">
    <property type="entry name" value="Exo70"/>
</dbReference>
<gene>
    <name evidence="5" type="ORF">SASPL_123522</name>
</gene>
<comment type="caution">
    <text evidence="5">The sequence shown here is derived from an EMBL/GenBank/DDBJ whole genome shotgun (WGS) entry which is preliminary data.</text>
</comment>
<keyword evidence="3" id="KW-0268">Exocytosis</keyword>
<sequence length="312" mass="35103">MNQTCIAHTTMEAAMNLLRFTELVAKTKASPEKTVLLMNMFETVSDLWPEIESIFSYKMLSPIKSQALASIQKLTESTQAILAEFVSSIQKNASKMAPAGGGIHLLTYKVMDYVTLLADRVGTLSDIGVVASRIARIVLILLCKLDKKAEIYKDIALSYLFLANNLRFVVDRVGATYLRFLLGEDWLSNQEMKVKLYTGSYESVTWAKVMAALPAEAESSPAAACKERFRRFNVAFQAACKKQSVWSVPDPKMHDEVQISITRKVVPAYRRFYKSCYAAIVTEERDLEVLVRFSPDNLGNYLSDFFHATMEI</sequence>
<evidence type="ECO:0000256" key="2">
    <source>
        <dbReference type="ARBA" id="ARBA00022448"/>
    </source>
</evidence>
<evidence type="ECO:0000313" key="6">
    <source>
        <dbReference type="Proteomes" id="UP000298416"/>
    </source>
</evidence>